<dbReference type="AlphaFoldDB" id="A0A8H6W441"/>
<comment type="caution">
    <text evidence="1">The sequence shown here is derived from an EMBL/GenBank/DDBJ whole genome shotgun (WGS) entry which is preliminary data.</text>
</comment>
<evidence type="ECO:0000313" key="2">
    <source>
        <dbReference type="Proteomes" id="UP000613580"/>
    </source>
</evidence>
<reference evidence="1" key="1">
    <citation type="submission" date="2020-05" db="EMBL/GenBank/DDBJ databases">
        <title>Mycena genomes resolve the evolution of fungal bioluminescence.</title>
        <authorList>
            <person name="Tsai I.J."/>
        </authorList>
    </citation>
    <scope>NUCLEOTIDE SEQUENCE</scope>
    <source>
        <strain evidence="1">110903Hualien_Pintung</strain>
    </source>
</reference>
<name>A0A8H6W441_MYCCL</name>
<dbReference type="EMBL" id="JACAZE010000011">
    <property type="protein sequence ID" value="KAF7304232.1"/>
    <property type="molecule type" value="Genomic_DNA"/>
</dbReference>
<evidence type="ECO:0000313" key="1">
    <source>
        <dbReference type="EMBL" id="KAF7304232.1"/>
    </source>
</evidence>
<keyword evidence="2" id="KW-1185">Reference proteome</keyword>
<gene>
    <name evidence="1" type="ORF">HMN09_00824200</name>
</gene>
<organism evidence="1 2">
    <name type="scientific">Mycena chlorophos</name>
    <name type="common">Agaric fungus</name>
    <name type="synonym">Agaricus chlorophos</name>
    <dbReference type="NCBI Taxonomy" id="658473"/>
    <lineage>
        <taxon>Eukaryota</taxon>
        <taxon>Fungi</taxon>
        <taxon>Dikarya</taxon>
        <taxon>Basidiomycota</taxon>
        <taxon>Agaricomycotina</taxon>
        <taxon>Agaricomycetes</taxon>
        <taxon>Agaricomycetidae</taxon>
        <taxon>Agaricales</taxon>
        <taxon>Marasmiineae</taxon>
        <taxon>Mycenaceae</taxon>
        <taxon>Mycena</taxon>
    </lineage>
</organism>
<proteinExistence type="predicted"/>
<accession>A0A8H6W441</accession>
<dbReference type="Proteomes" id="UP000613580">
    <property type="component" value="Unassembled WGS sequence"/>
</dbReference>
<sequence length="197" mass="21607">MGWESSKTSAAEASPATGQCLAPLLLSDAALVSPPNPTPSPPWYQVSRWSGHVSIFSATLIPHRCTHGPAPQPRSHSPRNLVGSVLQHPPPHSCRIPADYSELHRSVHIASHSPAHSCRHFSPRAAIHPSRVHGTSVRMPALLLSRAAQRDIQGFLVKLMLTCLPDVELFSGHFASLRVVFFDTWLEYTLLLPLVFE</sequence>
<protein>
    <submittedName>
        <fullName evidence="1">Uncharacterized protein</fullName>
    </submittedName>
</protein>